<dbReference type="GO" id="GO:0005730">
    <property type="term" value="C:nucleolus"/>
    <property type="evidence" value="ECO:0007669"/>
    <property type="project" value="UniProtKB-SubCell"/>
</dbReference>
<evidence type="ECO:0000256" key="2">
    <source>
        <dbReference type="ARBA" id="ARBA00004604"/>
    </source>
</evidence>
<dbReference type="SMART" id="SM00360">
    <property type="entry name" value="RRM"/>
    <property type="match status" value="2"/>
</dbReference>
<name>A0AAW0QW65_9PEZI</name>
<dbReference type="GO" id="GO:0019843">
    <property type="term" value="F:rRNA binding"/>
    <property type="evidence" value="ECO:0007669"/>
    <property type="project" value="TreeGrafter"/>
</dbReference>
<dbReference type="Gene3D" id="3.30.70.330">
    <property type="match status" value="2"/>
</dbReference>
<feature type="compositionally biased region" description="Low complexity" evidence="8">
    <location>
        <begin position="470"/>
        <end position="485"/>
    </location>
</feature>
<accession>A0AAW0QW65</accession>
<proteinExistence type="inferred from homology"/>
<dbReference type="InterPro" id="IPR035979">
    <property type="entry name" value="RBD_domain_sf"/>
</dbReference>
<keyword evidence="11" id="KW-1185">Reference proteome</keyword>
<evidence type="ECO:0000256" key="6">
    <source>
        <dbReference type="ARBA" id="ARBA00023242"/>
    </source>
</evidence>
<dbReference type="PROSITE" id="PS50102">
    <property type="entry name" value="RRM"/>
    <property type="match status" value="1"/>
</dbReference>
<reference evidence="10 11" key="1">
    <citation type="submission" date="2023-01" db="EMBL/GenBank/DDBJ databases">
        <title>Analysis of 21 Apiospora genomes using comparative genomics revels a genus with tremendous synthesis potential of carbohydrate active enzymes and secondary metabolites.</title>
        <authorList>
            <person name="Sorensen T."/>
        </authorList>
    </citation>
    <scope>NUCLEOTIDE SEQUENCE [LARGE SCALE GENOMIC DNA]</scope>
    <source>
        <strain evidence="10 11">CBS 117206</strain>
    </source>
</reference>
<evidence type="ECO:0000256" key="8">
    <source>
        <dbReference type="SAM" id="MobiDB-lite"/>
    </source>
</evidence>
<dbReference type="Proteomes" id="UP001392437">
    <property type="component" value="Unassembled WGS sequence"/>
</dbReference>
<keyword evidence="6" id="KW-0539">Nucleus</keyword>
<dbReference type="PANTHER" id="PTHR23236:SF25">
    <property type="entry name" value="RNA-BINDING PROTEIN 34"/>
    <property type="match status" value="1"/>
</dbReference>
<feature type="compositionally biased region" description="Basic residues" evidence="8">
    <location>
        <begin position="540"/>
        <end position="549"/>
    </location>
</feature>
<comment type="similarity">
    <text evidence="3">Belongs to the RRM RBM34 family.</text>
</comment>
<evidence type="ECO:0000256" key="7">
    <source>
        <dbReference type="PROSITE-ProRule" id="PRU00176"/>
    </source>
</evidence>
<evidence type="ECO:0000256" key="1">
    <source>
        <dbReference type="ARBA" id="ARBA00002475"/>
    </source>
</evidence>
<dbReference type="GO" id="GO:0000463">
    <property type="term" value="P:maturation of LSU-rRNA from tricistronic rRNA transcript (SSU-rRNA, 5.8S rRNA, LSU-rRNA)"/>
    <property type="evidence" value="ECO:0007669"/>
    <property type="project" value="TreeGrafter"/>
</dbReference>
<organism evidence="10 11">
    <name type="scientific">Apiospora kogelbergensis</name>
    <dbReference type="NCBI Taxonomy" id="1337665"/>
    <lineage>
        <taxon>Eukaryota</taxon>
        <taxon>Fungi</taxon>
        <taxon>Dikarya</taxon>
        <taxon>Ascomycota</taxon>
        <taxon>Pezizomycotina</taxon>
        <taxon>Sordariomycetes</taxon>
        <taxon>Xylariomycetidae</taxon>
        <taxon>Amphisphaeriales</taxon>
        <taxon>Apiosporaceae</taxon>
        <taxon>Apiospora</taxon>
    </lineage>
</organism>
<feature type="compositionally biased region" description="Basic and acidic residues" evidence="8">
    <location>
        <begin position="145"/>
        <end position="155"/>
    </location>
</feature>
<evidence type="ECO:0000256" key="4">
    <source>
        <dbReference type="ARBA" id="ARBA00015520"/>
    </source>
</evidence>
<gene>
    <name evidence="10" type="ORF">PG999_006683</name>
</gene>
<protein>
    <recommendedName>
        <fullName evidence="4">Nucleolar protein 12</fullName>
    </recommendedName>
</protein>
<dbReference type="InterPro" id="IPR012677">
    <property type="entry name" value="Nucleotide-bd_a/b_plait_sf"/>
</dbReference>
<evidence type="ECO:0000259" key="9">
    <source>
        <dbReference type="PROSITE" id="PS50102"/>
    </source>
</evidence>
<feature type="compositionally biased region" description="Polar residues" evidence="8">
    <location>
        <begin position="504"/>
        <end position="519"/>
    </location>
</feature>
<keyword evidence="5 7" id="KW-0694">RNA-binding</keyword>
<evidence type="ECO:0000256" key="5">
    <source>
        <dbReference type="ARBA" id="ARBA00022884"/>
    </source>
</evidence>
<dbReference type="AlphaFoldDB" id="A0AAW0QW65"/>
<comment type="caution">
    <text evidence="10">The sequence shown here is derived from an EMBL/GenBank/DDBJ whole genome shotgun (WGS) entry which is preliminary data.</text>
</comment>
<feature type="compositionally biased region" description="Basic and acidic residues" evidence="8">
    <location>
        <begin position="523"/>
        <end position="539"/>
    </location>
</feature>
<feature type="compositionally biased region" description="Basic and acidic residues" evidence="8">
    <location>
        <begin position="125"/>
        <end position="134"/>
    </location>
</feature>
<dbReference type="EMBL" id="JAQQWP010000006">
    <property type="protein sequence ID" value="KAK8114614.1"/>
    <property type="molecule type" value="Genomic_DNA"/>
</dbReference>
<sequence>MGSSKKATLAASKDRLDPALDALFASSSGPVTAPPASRYKTALLPKSAKTNQQGDGVDDSPSGDDESLSELDSDEENGLTSDVDNDDGSEDEDDAGAEPETVTNPSPNAATPELSKKDRKRKRKDVHDDLESKYMSKLVSEEDEGCHGDKRRKGESGQIVAGQAPEAVLDGDEDVDDDMPIIHESLRKAEATDASEIEKANRTLFLGNVSAEAIDSSKAKKQLLAHLASSLSTLDESTGPHKIESLRFRSTAFGAGSIPKRAAYITKSLMSSTTKSTNAYVVYTTVLAARSALKALNGTVILDRHLRVDSVAHPTPVDHRRCIFVGNLGFVDDETIVETNEAGETITKKRSKVPADIEEGLWRVFGKAAGRVESVRVPRDPKTRVGKGFAYVQFYDGNHVEAALLLEGKKFPPMLPRILRVSRAKDPRKTNLNMERSMKLKADLISSNGSSEGPKSTKYKFKATPEQQSLAGRAGRLLGRAGAARQQREIRGDKRKSGDDRAATGSNATALNTMKTPQQIVFEGRRASSKDGKPRDLKLGKGKGSKSKKSVTNAKPGRGAKRAAEWRKKGSGKPSAH</sequence>
<comment type="subcellular location">
    <subcellularLocation>
        <location evidence="2">Nucleus</location>
        <location evidence="2">Nucleolus</location>
    </subcellularLocation>
</comment>
<dbReference type="PANTHER" id="PTHR23236">
    <property type="entry name" value="EUKARYOTIC TRANSLATION INITIATION FACTOR 4B/4H"/>
    <property type="match status" value="1"/>
</dbReference>
<feature type="compositionally biased region" description="Acidic residues" evidence="8">
    <location>
        <begin position="56"/>
        <end position="97"/>
    </location>
</feature>
<evidence type="ECO:0000256" key="3">
    <source>
        <dbReference type="ARBA" id="ARBA00007077"/>
    </source>
</evidence>
<comment type="function">
    <text evidence="1">Involved in pre-25S rRNA processing.</text>
</comment>
<evidence type="ECO:0000313" key="10">
    <source>
        <dbReference type="EMBL" id="KAK8114614.1"/>
    </source>
</evidence>
<feature type="domain" description="RRM" evidence="9">
    <location>
        <begin position="321"/>
        <end position="426"/>
    </location>
</feature>
<feature type="region of interest" description="Disordered" evidence="8">
    <location>
        <begin position="25"/>
        <end position="163"/>
    </location>
</feature>
<dbReference type="Pfam" id="PF00076">
    <property type="entry name" value="RRM_1"/>
    <property type="match status" value="1"/>
</dbReference>
<dbReference type="InterPro" id="IPR000504">
    <property type="entry name" value="RRM_dom"/>
</dbReference>
<evidence type="ECO:0000313" key="11">
    <source>
        <dbReference type="Proteomes" id="UP001392437"/>
    </source>
</evidence>
<feature type="compositionally biased region" description="Basic and acidic residues" evidence="8">
    <location>
        <begin position="486"/>
        <end position="502"/>
    </location>
</feature>
<feature type="region of interest" description="Disordered" evidence="8">
    <location>
        <begin position="444"/>
        <end position="577"/>
    </location>
</feature>
<dbReference type="SUPFAM" id="SSF54928">
    <property type="entry name" value="RNA-binding domain, RBD"/>
    <property type="match status" value="2"/>
</dbReference>
<feature type="compositionally biased region" description="Polar residues" evidence="8">
    <location>
        <begin position="445"/>
        <end position="454"/>
    </location>
</feature>